<accession>A0ABM1ENA4</accession>
<sequence>METNVTASVAAAKDAGRVTGDTGEDMKEVDAKNQTFLIIVSYHRSGSSLVGEIFNNHPDVMYFFEPMVVFPEFRAHDFDPWLARKRRTIAHGATIASDVLANAARLLADMHACDWSGIAVFSNDHRRWPSWPAFLSRSRAIARAAGCDARVDVDRSRGTLSLALLFGTSPLALPRLVARARRRGSMRAA</sequence>
<dbReference type="PANTHER" id="PTHR10704:SF44">
    <property type="entry name" value="LD35051P-RELATED"/>
    <property type="match status" value="1"/>
</dbReference>
<dbReference type="GeneID" id="106813943"/>
<dbReference type="SUPFAM" id="SSF52540">
    <property type="entry name" value="P-loop containing nucleoside triphosphate hydrolases"/>
    <property type="match status" value="1"/>
</dbReference>
<dbReference type="Gene3D" id="3.40.50.300">
    <property type="entry name" value="P-loop containing nucleotide triphosphate hydrolases"/>
    <property type="match status" value="1"/>
</dbReference>
<dbReference type="InterPro" id="IPR051135">
    <property type="entry name" value="Gal/GlcNAc/GalNAc_ST"/>
</dbReference>
<dbReference type="Proteomes" id="UP000695022">
    <property type="component" value="Unplaced"/>
</dbReference>
<keyword evidence="1" id="KW-1185">Reference proteome</keyword>
<dbReference type="PANTHER" id="PTHR10704">
    <property type="entry name" value="CARBOHYDRATE SULFOTRANSFERASE"/>
    <property type="match status" value="1"/>
</dbReference>
<evidence type="ECO:0000313" key="1">
    <source>
        <dbReference type="Proteomes" id="UP000695022"/>
    </source>
</evidence>
<proteinExistence type="predicted"/>
<protein>
    <submittedName>
        <fullName evidence="2">Uncharacterized protein LOC106813943</fullName>
    </submittedName>
</protein>
<name>A0ABM1ENA4_PRICU</name>
<organism evidence="1 2">
    <name type="scientific">Priapulus caudatus</name>
    <name type="common">Priapulid worm</name>
    <dbReference type="NCBI Taxonomy" id="37621"/>
    <lineage>
        <taxon>Eukaryota</taxon>
        <taxon>Metazoa</taxon>
        <taxon>Ecdysozoa</taxon>
        <taxon>Scalidophora</taxon>
        <taxon>Priapulida</taxon>
        <taxon>Priapulimorpha</taxon>
        <taxon>Priapulimorphida</taxon>
        <taxon>Priapulidae</taxon>
        <taxon>Priapulus</taxon>
    </lineage>
</organism>
<gene>
    <name evidence="2" type="primary">LOC106813943</name>
</gene>
<evidence type="ECO:0000313" key="2">
    <source>
        <dbReference type="RefSeq" id="XP_014673675.1"/>
    </source>
</evidence>
<reference evidence="2" key="1">
    <citation type="submission" date="2025-08" db="UniProtKB">
        <authorList>
            <consortium name="RefSeq"/>
        </authorList>
    </citation>
    <scope>IDENTIFICATION</scope>
</reference>
<dbReference type="RefSeq" id="XP_014673675.1">
    <property type="nucleotide sequence ID" value="XM_014818189.1"/>
</dbReference>
<dbReference type="InterPro" id="IPR027417">
    <property type="entry name" value="P-loop_NTPase"/>
</dbReference>